<dbReference type="Gene3D" id="2.40.160.50">
    <property type="entry name" value="membrane protein fhac: a member of the omp85/tpsb transporter family"/>
    <property type="match status" value="1"/>
</dbReference>
<dbReference type="GO" id="GO:0008320">
    <property type="term" value="F:protein transmembrane transporter activity"/>
    <property type="evidence" value="ECO:0007669"/>
    <property type="project" value="TreeGrafter"/>
</dbReference>
<evidence type="ECO:0000313" key="1">
    <source>
        <dbReference type="EMBL" id="ARN73243.1"/>
    </source>
</evidence>
<dbReference type="STRING" id="716816.BST96_03440"/>
<sequence length="121" mass="13123">MGGPNSVRAYPISEFIRDKAVFTSAEWVINAPGFADKPAFAGRNWGEILQVSIFVDYAKGELNNPVALADPDVELSGAGISLDFRLTDTFFARLDVASPIGSRDASNGDDPQYWITSGFNF</sequence>
<gene>
    <name evidence="1" type="ORF">BST96_03440</name>
</gene>
<dbReference type="AlphaFoldDB" id="A0A1X9NGV9"/>
<reference evidence="1 2" key="1">
    <citation type="submission" date="2016-11" db="EMBL/GenBank/DDBJ databases">
        <title>Trade-off between light-utilization and light-protection in marine flavobacteria.</title>
        <authorList>
            <person name="Kumagai Y."/>
        </authorList>
    </citation>
    <scope>NUCLEOTIDE SEQUENCE [LARGE SCALE GENOMIC DNA]</scope>
    <source>
        <strain evidence="1 2">NBRC 107125</strain>
    </source>
</reference>
<organism evidence="1 2">
    <name type="scientific">Oceanicoccus sagamiensis</name>
    <dbReference type="NCBI Taxonomy" id="716816"/>
    <lineage>
        <taxon>Bacteria</taxon>
        <taxon>Pseudomonadati</taxon>
        <taxon>Pseudomonadota</taxon>
        <taxon>Gammaproteobacteria</taxon>
        <taxon>Cellvibrionales</taxon>
        <taxon>Spongiibacteraceae</taxon>
        <taxon>Oceanicoccus</taxon>
    </lineage>
</organism>
<evidence type="ECO:0000313" key="2">
    <source>
        <dbReference type="Proteomes" id="UP000193450"/>
    </source>
</evidence>
<dbReference type="GO" id="GO:0046819">
    <property type="term" value="P:protein secretion by the type V secretion system"/>
    <property type="evidence" value="ECO:0007669"/>
    <property type="project" value="TreeGrafter"/>
</dbReference>
<dbReference type="InterPro" id="IPR051544">
    <property type="entry name" value="TPS_OM_transporter"/>
</dbReference>
<evidence type="ECO:0008006" key="3">
    <source>
        <dbReference type="Google" id="ProtNLM"/>
    </source>
</evidence>
<dbReference type="KEGG" id="osg:BST96_03440"/>
<keyword evidence="2" id="KW-1185">Reference proteome</keyword>
<protein>
    <recommendedName>
        <fullName evidence="3">Haemolysin activator HlyB C-terminal domain-containing protein</fullName>
    </recommendedName>
</protein>
<dbReference type="PANTHER" id="PTHR34597">
    <property type="entry name" value="SLR1661 PROTEIN"/>
    <property type="match status" value="1"/>
</dbReference>
<dbReference type="PANTHER" id="PTHR34597:SF1">
    <property type="entry name" value="HEME_HEMOPEXIN TRANSPORTER PROTEIN HUXB"/>
    <property type="match status" value="1"/>
</dbReference>
<accession>A0A1X9NGV9</accession>
<name>A0A1X9NGV9_9GAMM</name>
<dbReference type="GO" id="GO:0098046">
    <property type="term" value="C:type V protein secretion system complex"/>
    <property type="evidence" value="ECO:0007669"/>
    <property type="project" value="TreeGrafter"/>
</dbReference>
<dbReference type="Proteomes" id="UP000193450">
    <property type="component" value="Chromosome"/>
</dbReference>
<dbReference type="EMBL" id="CP019343">
    <property type="protein sequence ID" value="ARN73243.1"/>
    <property type="molecule type" value="Genomic_DNA"/>
</dbReference>
<proteinExistence type="predicted"/>